<comment type="caution">
    <text evidence="13">The sequence shown here is derived from an EMBL/GenBank/DDBJ whole genome shotgun (WGS) entry which is preliminary data.</text>
</comment>
<keyword evidence="5" id="KW-0493">Microtubule</keyword>
<feature type="region of interest" description="Disordered" evidence="12">
    <location>
        <begin position="109"/>
        <end position="162"/>
    </location>
</feature>
<keyword evidence="8" id="KW-0505">Motor protein</keyword>
<evidence type="ECO:0000256" key="11">
    <source>
        <dbReference type="PROSITE-ProRule" id="PRU00221"/>
    </source>
</evidence>
<dbReference type="InterPro" id="IPR015943">
    <property type="entry name" value="WD40/YVTN_repeat-like_dom_sf"/>
</dbReference>
<evidence type="ECO:0000256" key="2">
    <source>
        <dbReference type="ARBA" id="ARBA00011059"/>
    </source>
</evidence>
<dbReference type="PANTHER" id="PTHR12442:SF11">
    <property type="entry name" value="DYNEIN AXONEMAL INTERMEDIATE CHAIN 1"/>
    <property type="match status" value="1"/>
</dbReference>
<evidence type="ECO:0000256" key="12">
    <source>
        <dbReference type="SAM" id="MobiDB-lite"/>
    </source>
</evidence>
<reference evidence="13" key="1">
    <citation type="submission" date="2021-02" db="EMBL/GenBank/DDBJ databases">
        <authorList>
            <person name="Nowell W R."/>
        </authorList>
    </citation>
    <scope>NUCLEOTIDE SEQUENCE</scope>
</reference>
<comment type="subcellular location">
    <subcellularLocation>
        <location evidence="1">Cytoplasm</location>
        <location evidence="1">Cytoskeleton</location>
        <location evidence="1">Cilium axoneme</location>
    </subcellularLocation>
</comment>
<dbReference type="GO" id="GO:0005874">
    <property type="term" value="C:microtubule"/>
    <property type="evidence" value="ECO:0007669"/>
    <property type="project" value="UniProtKB-KW"/>
</dbReference>
<dbReference type="GO" id="GO:0036158">
    <property type="term" value="P:outer dynein arm assembly"/>
    <property type="evidence" value="ECO:0007669"/>
    <property type="project" value="TreeGrafter"/>
</dbReference>
<feature type="compositionally biased region" description="Polar residues" evidence="12">
    <location>
        <begin position="150"/>
        <end position="161"/>
    </location>
</feature>
<evidence type="ECO:0000256" key="5">
    <source>
        <dbReference type="ARBA" id="ARBA00022701"/>
    </source>
</evidence>
<dbReference type="Pfam" id="PF00400">
    <property type="entry name" value="WD40"/>
    <property type="match status" value="1"/>
</dbReference>
<evidence type="ECO:0000256" key="4">
    <source>
        <dbReference type="ARBA" id="ARBA00022574"/>
    </source>
</evidence>
<organism evidence="13 14">
    <name type="scientific">Adineta ricciae</name>
    <name type="common">Rotifer</name>
    <dbReference type="NCBI Taxonomy" id="249248"/>
    <lineage>
        <taxon>Eukaryota</taxon>
        <taxon>Metazoa</taxon>
        <taxon>Spiralia</taxon>
        <taxon>Gnathifera</taxon>
        <taxon>Rotifera</taxon>
        <taxon>Eurotatoria</taxon>
        <taxon>Bdelloidea</taxon>
        <taxon>Adinetida</taxon>
        <taxon>Adinetidae</taxon>
        <taxon>Adineta</taxon>
    </lineage>
</organism>
<evidence type="ECO:0000256" key="1">
    <source>
        <dbReference type="ARBA" id="ARBA00004430"/>
    </source>
</evidence>
<dbReference type="GO" id="GO:0003341">
    <property type="term" value="P:cilium movement"/>
    <property type="evidence" value="ECO:0007669"/>
    <property type="project" value="TreeGrafter"/>
</dbReference>
<protein>
    <submittedName>
        <fullName evidence="13">Uncharacterized protein</fullName>
    </submittedName>
</protein>
<accession>A0A813UGC2</accession>
<dbReference type="Proteomes" id="UP000663852">
    <property type="component" value="Unassembled WGS sequence"/>
</dbReference>
<dbReference type="GO" id="GO:0045503">
    <property type="term" value="F:dynein light chain binding"/>
    <property type="evidence" value="ECO:0007669"/>
    <property type="project" value="TreeGrafter"/>
</dbReference>
<keyword evidence="6" id="KW-0677">Repeat</keyword>
<evidence type="ECO:0000256" key="9">
    <source>
        <dbReference type="ARBA" id="ARBA00023212"/>
    </source>
</evidence>
<feature type="repeat" description="WD" evidence="11">
    <location>
        <begin position="532"/>
        <end position="574"/>
    </location>
</feature>
<keyword evidence="9" id="KW-0206">Cytoskeleton</keyword>
<comment type="similarity">
    <text evidence="2">Belongs to the dynein intermediate chain family.</text>
</comment>
<dbReference type="PROSITE" id="PS50082">
    <property type="entry name" value="WD_REPEATS_2"/>
    <property type="match status" value="1"/>
</dbReference>
<dbReference type="InterPro" id="IPR036322">
    <property type="entry name" value="WD40_repeat_dom_sf"/>
</dbReference>
<dbReference type="InterPro" id="IPR050687">
    <property type="entry name" value="Dynein_IC"/>
</dbReference>
<dbReference type="OrthoDB" id="10261376at2759"/>
<evidence type="ECO:0000256" key="8">
    <source>
        <dbReference type="ARBA" id="ARBA00023175"/>
    </source>
</evidence>
<dbReference type="SMART" id="SM00320">
    <property type="entry name" value="WD40"/>
    <property type="match status" value="4"/>
</dbReference>
<keyword evidence="4 11" id="KW-0853">WD repeat</keyword>
<dbReference type="InterPro" id="IPR001680">
    <property type="entry name" value="WD40_rpt"/>
</dbReference>
<gene>
    <name evidence="13" type="ORF">EDS130_LOCUS6229</name>
</gene>
<evidence type="ECO:0000313" key="14">
    <source>
        <dbReference type="Proteomes" id="UP000663852"/>
    </source>
</evidence>
<dbReference type="AlphaFoldDB" id="A0A813UGC2"/>
<dbReference type="GO" id="GO:0045504">
    <property type="term" value="F:dynein heavy chain binding"/>
    <property type="evidence" value="ECO:0007669"/>
    <property type="project" value="TreeGrafter"/>
</dbReference>
<keyword evidence="10" id="KW-0966">Cell projection</keyword>
<dbReference type="SUPFAM" id="SSF50978">
    <property type="entry name" value="WD40 repeat-like"/>
    <property type="match status" value="1"/>
</dbReference>
<keyword evidence="7" id="KW-0243">Dynein</keyword>
<evidence type="ECO:0000256" key="6">
    <source>
        <dbReference type="ARBA" id="ARBA00022737"/>
    </source>
</evidence>
<keyword evidence="3" id="KW-0963">Cytoplasm</keyword>
<evidence type="ECO:0000256" key="10">
    <source>
        <dbReference type="ARBA" id="ARBA00023273"/>
    </source>
</evidence>
<proteinExistence type="inferred from homology"/>
<dbReference type="PANTHER" id="PTHR12442">
    <property type="entry name" value="DYNEIN INTERMEDIATE CHAIN"/>
    <property type="match status" value="1"/>
</dbReference>
<sequence length="708" mass="80649">MDPDEEITRVLTTENFHGPKNLVMFSYRVGMVNFTELIVISSNGFLSQDKQFVPIANTEHLIIHYAYDGNLIPIDSDEAKLYLQKEYHHDAPTLPTTLLKMNKNEESVKIESRVSDENVESAQQTIDDDEQHTISSDLTEQSEAADDLATPSSQVETSNQTNKRKKILNRFNYCEQGIQTYSSPSKDVMTLTDPIPNKKFVGLANQRIIYQEYTIDYTEQVSKLYSLDRRILPEYFQEKDKDKRKQKPNYGLSKDILDRKIMKTNRLKPETIVKRRQVQVLKSIERILNQNRYHEMIYNFKYFEDQTDEIRDPMGTLFPLWKFASTIPNRSVTALAWNPTYSDMLIIGYGLYDRAERVQGTIAIFTLNNNHPDTLIHTESTVLSIDCLPSRSYLICVGLMDGDVIVYDISISSGKAVFINSSYTCKHLGCVWQVQWCTSPDDHYPRFCSVGSDGKVIRWTCIKGELRQVILLTLPSATKSTRLDDGTLLTLPGPALAFDFQRHHKETFLVGTEDGKIYKASMNDPGIIDMTFDAHDFAVYSVRWSPFHPNTFASCSADGTVKLWHEQLSECLMKFDLCTSLQDVVWSPYTSTLFAVAGADGKVYIFDIHSNKLEPICEQLLANESGKSCTKLAFNPIHPILLVGDETGWTNCLKLSPNLRKKAKVRKGIEYPANYDPELDKLAQELARTTAGDLMQDSLYVQSNSNED</sequence>
<feature type="compositionally biased region" description="Polar residues" evidence="12">
    <location>
        <begin position="133"/>
        <end position="142"/>
    </location>
</feature>
<name>A0A813UGC2_ADIRI</name>
<dbReference type="EMBL" id="CAJNOJ010000018">
    <property type="protein sequence ID" value="CAF0828759.1"/>
    <property type="molecule type" value="Genomic_DNA"/>
</dbReference>
<dbReference type="Gene3D" id="2.130.10.10">
    <property type="entry name" value="YVTN repeat-like/Quinoprotein amine dehydrogenase"/>
    <property type="match status" value="2"/>
</dbReference>
<evidence type="ECO:0000313" key="13">
    <source>
        <dbReference type="EMBL" id="CAF0828759.1"/>
    </source>
</evidence>
<dbReference type="GO" id="GO:0036157">
    <property type="term" value="C:outer dynein arm"/>
    <property type="evidence" value="ECO:0007669"/>
    <property type="project" value="TreeGrafter"/>
</dbReference>
<dbReference type="PROSITE" id="PS50294">
    <property type="entry name" value="WD_REPEATS_REGION"/>
    <property type="match status" value="1"/>
</dbReference>
<evidence type="ECO:0000256" key="7">
    <source>
        <dbReference type="ARBA" id="ARBA00023017"/>
    </source>
</evidence>
<evidence type="ECO:0000256" key="3">
    <source>
        <dbReference type="ARBA" id="ARBA00022490"/>
    </source>
</evidence>